<name>A0A8X6GS12_TRICU</name>
<keyword evidence="2" id="KW-1185">Reference proteome</keyword>
<evidence type="ECO:0000313" key="1">
    <source>
        <dbReference type="EMBL" id="GFR09962.1"/>
    </source>
</evidence>
<dbReference type="EMBL" id="BMAO01026472">
    <property type="protein sequence ID" value="GFR09962.1"/>
    <property type="molecule type" value="Genomic_DNA"/>
</dbReference>
<dbReference type="Proteomes" id="UP000887116">
    <property type="component" value="Unassembled WGS sequence"/>
</dbReference>
<accession>A0A8X6GS12</accession>
<evidence type="ECO:0000313" key="2">
    <source>
        <dbReference type="Proteomes" id="UP000887116"/>
    </source>
</evidence>
<proteinExistence type="predicted"/>
<sequence>MLRDDSIRGALQPLYSGPYRILQRIGKVFVLRIATKEVSVRVDRIKPAYALADDPPTSLGLLFQCLVLRDPL</sequence>
<reference evidence="1" key="1">
    <citation type="submission" date="2020-07" db="EMBL/GenBank/DDBJ databases">
        <title>Multicomponent nature underlies the extraordinary mechanical properties of spider dragline silk.</title>
        <authorList>
            <person name="Kono N."/>
            <person name="Nakamura H."/>
            <person name="Mori M."/>
            <person name="Yoshida Y."/>
            <person name="Ohtoshi R."/>
            <person name="Malay A.D."/>
            <person name="Moran D.A.P."/>
            <person name="Tomita M."/>
            <person name="Numata K."/>
            <person name="Arakawa K."/>
        </authorList>
    </citation>
    <scope>NUCLEOTIDE SEQUENCE</scope>
</reference>
<gene>
    <name evidence="1" type="ORF">TNCT_692651</name>
</gene>
<comment type="caution">
    <text evidence="1">The sequence shown here is derived from an EMBL/GenBank/DDBJ whole genome shotgun (WGS) entry which is preliminary data.</text>
</comment>
<protein>
    <submittedName>
        <fullName evidence="1">Uncharacterized protein</fullName>
    </submittedName>
</protein>
<dbReference type="AlphaFoldDB" id="A0A8X6GS12"/>
<organism evidence="1 2">
    <name type="scientific">Trichonephila clavata</name>
    <name type="common">Joro spider</name>
    <name type="synonym">Nephila clavata</name>
    <dbReference type="NCBI Taxonomy" id="2740835"/>
    <lineage>
        <taxon>Eukaryota</taxon>
        <taxon>Metazoa</taxon>
        <taxon>Ecdysozoa</taxon>
        <taxon>Arthropoda</taxon>
        <taxon>Chelicerata</taxon>
        <taxon>Arachnida</taxon>
        <taxon>Araneae</taxon>
        <taxon>Araneomorphae</taxon>
        <taxon>Entelegynae</taxon>
        <taxon>Araneoidea</taxon>
        <taxon>Nephilidae</taxon>
        <taxon>Trichonephila</taxon>
    </lineage>
</organism>
<dbReference type="OrthoDB" id="6495421at2759"/>